<comment type="similarity">
    <text evidence="6">Belongs to the methyltransferase superfamily. tRNA (adenine-N(6)-)-methyltransferase family.</text>
</comment>
<keyword evidence="3 6" id="KW-0808">Transferase</keyword>
<dbReference type="GO" id="GO:0005737">
    <property type="term" value="C:cytoplasm"/>
    <property type="evidence" value="ECO:0007669"/>
    <property type="project" value="UniProtKB-SubCell"/>
</dbReference>
<proteinExistence type="inferred from homology"/>
<dbReference type="PANTHER" id="PTHR47739">
    <property type="entry name" value="TRNA1(VAL) (ADENINE(37)-N6)-METHYLTRANSFERASE"/>
    <property type="match status" value="1"/>
</dbReference>
<dbReference type="GO" id="GO:0032259">
    <property type="term" value="P:methylation"/>
    <property type="evidence" value="ECO:0007669"/>
    <property type="project" value="UniProtKB-KW"/>
</dbReference>
<evidence type="ECO:0000313" key="9">
    <source>
        <dbReference type="Proteomes" id="UP000033452"/>
    </source>
</evidence>
<keyword evidence="4 6" id="KW-0949">S-adenosyl-L-methionine</keyword>
<evidence type="ECO:0000256" key="2">
    <source>
        <dbReference type="ARBA" id="ARBA00022603"/>
    </source>
</evidence>
<evidence type="ECO:0000256" key="4">
    <source>
        <dbReference type="ARBA" id="ARBA00022691"/>
    </source>
</evidence>
<dbReference type="RefSeq" id="WP_046002949.1">
    <property type="nucleotide sequence ID" value="NZ_JXYA01000001.1"/>
</dbReference>
<organism evidence="8 9">
    <name type="scientific">Pseudoalteromonas rubra</name>
    <dbReference type="NCBI Taxonomy" id="43658"/>
    <lineage>
        <taxon>Bacteria</taxon>
        <taxon>Pseudomonadati</taxon>
        <taxon>Pseudomonadota</taxon>
        <taxon>Gammaproteobacteria</taxon>
        <taxon>Alteromonadales</taxon>
        <taxon>Pseudoalteromonadaceae</taxon>
        <taxon>Pseudoalteromonas</taxon>
    </lineage>
</organism>
<comment type="subcellular location">
    <subcellularLocation>
        <location evidence="6">Cytoplasm</location>
    </subcellularLocation>
</comment>
<evidence type="ECO:0000256" key="5">
    <source>
        <dbReference type="ARBA" id="ARBA00022694"/>
    </source>
</evidence>
<reference evidence="8 9" key="1">
    <citation type="journal article" date="2015" name="BMC Genomics">
        <title>Genome mining reveals unlocked bioactive potential of marine Gram-negative bacteria.</title>
        <authorList>
            <person name="Machado H."/>
            <person name="Sonnenschein E.C."/>
            <person name="Melchiorsen J."/>
            <person name="Gram L."/>
        </authorList>
    </citation>
    <scope>NUCLEOTIDE SEQUENCE [LARGE SCALE GENOMIC DNA]</scope>
    <source>
        <strain evidence="8 9">S2471</strain>
    </source>
</reference>
<evidence type="ECO:0000259" key="7">
    <source>
        <dbReference type="Pfam" id="PF05175"/>
    </source>
</evidence>
<dbReference type="PANTHER" id="PTHR47739:SF1">
    <property type="entry name" value="TRNA1(VAL) (ADENINE(37)-N6)-METHYLTRANSFERASE"/>
    <property type="match status" value="1"/>
</dbReference>
<evidence type="ECO:0000256" key="6">
    <source>
        <dbReference type="HAMAP-Rule" id="MF_01872"/>
    </source>
</evidence>
<dbReference type="InterPro" id="IPR022882">
    <property type="entry name" value="tRNA_adenine-N6_MeTrfase"/>
</dbReference>
<dbReference type="InterPro" id="IPR002052">
    <property type="entry name" value="DNA_methylase_N6_adenine_CS"/>
</dbReference>
<sequence>MAGFAFKQFTVAQSRSAMKVSTDGVLFGAWVSVAGAQRMLDIGAGTGLLSLMCKQRAPSLAIDAVEIDAQASLDAKDNICASPWEGICIHQAPIQAFVSDQSYDLVISNPPYFNHSLKGPDAARNTARHTDSLSFVQLIDAFMCHSHARGRLAVILPAQEGHDFIALAVQRGLYLARRCNVSMTPDKPVSRLMLEFHRNQTTQELHSLCVRNKMGEYSEAFIDLCRDFYLKM</sequence>
<dbReference type="InterPro" id="IPR050210">
    <property type="entry name" value="tRNA_Adenine-N(6)_MTase"/>
</dbReference>
<dbReference type="Gene3D" id="3.40.50.150">
    <property type="entry name" value="Vaccinia Virus protein VP39"/>
    <property type="match status" value="1"/>
</dbReference>
<keyword evidence="1 6" id="KW-0963">Cytoplasm</keyword>
<dbReference type="GO" id="GO:0003676">
    <property type="term" value="F:nucleic acid binding"/>
    <property type="evidence" value="ECO:0007669"/>
    <property type="project" value="InterPro"/>
</dbReference>
<dbReference type="EMBL" id="JXYA01000001">
    <property type="protein sequence ID" value="KJZ13355.1"/>
    <property type="molecule type" value="Genomic_DNA"/>
</dbReference>
<dbReference type="HAMAP" id="MF_01872">
    <property type="entry name" value="tRNA_methyltr_YfiC"/>
    <property type="match status" value="1"/>
</dbReference>
<keyword evidence="2 6" id="KW-0489">Methyltransferase</keyword>
<dbReference type="PATRIC" id="fig|43658.5.peg.35"/>
<dbReference type="SUPFAM" id="SSF53335">
    <property type="entry name" value="S-adenosyl-L-methionine-dependent methyltransferases"/>
    <property type="match status" value="1"/>
</dbReference>
<protein>
    <recommendedName>
        <fullName evidence="6">tRNA1(Val) (adenine(37)-N6)-methyltransferase</fullName>
        <ecNumber evidence="6">2.1.1.223</ecNumber>
    </recommendedName>
    <alternativeName>
        <fullName evidence="6">tRNA m6A37 methyltransferase</fullName>
    </alternativeName>
</protein>
<dbReference type="PROSITE" id="PS00092">
    <property type="entry name" value="N6_MTASE"/>
    <property type="match status" value="1"/>
</dbReference>
<comment type="caution">
    <text evidence="8">The sequence shown here is derived from an EMBL/GenBank/DDBJ whole genome shotgun (WGS) entry which is preliminary data.</text>
</comment>
<accession>A0A0F4R1G4</accession>
<dbReference type="CDD" id="cd02440">
    <property type="entry name" value="AdoMet_MTases"/>
    <property type="match status" value="1"/>
</dbReference>
<dbReference type="InterPro" id="IPR029063">
    <property type="entry name" value="SAM-dependent_MTases_sf"/>
</dbReference>
<evidence type="ECO:0000256" key="3">
    <source>
        <dbReference type="ARBA" id="ARBA00022679"/>
    </source>
</evidence>
<name>A0A0F4R1G4_9GAMM</name>
<evidence type="ECO:0000313" key="8">
    <source>
        <dbReference type="EMBL" id="KJZ13355.1"/>
    </source>
</evidence>
<gene>
    <name evidence="8" type="ORF">TW77_00185</name>
</gene>
<dbReference type="Pfam" id="PF05175">
    <property type="entry name" value="MTS"/>
    <property type="match status" value="1"/>
</dbReference>
<keyword evidence="9" id="KW-1185">Reference proteome</keyword>
<keyword evidence="5 6" id="KW-0819">tRNA processing</keyword>
<dbReference type="GO" id="GO:0008033">
    <property type="term" value="P:tRNA processing"/>
    <property type="evidence" value="ECO:0007669"/>
    <property type="project" value="UniProtKB-UniRule"/>
</dbReference>
<feature type="domain" description="Methyltransferase small" evidence="7">
    <location>
        <begin position="36"/>
        <end position="119"/>
    </location>
</feature>
<dbReference type="InterPro" id="IPR007848">
    <property type="entry name" value="Small_mtfrase_dom"/>
</dbReference>
<dbReference type="EC" id="2.1.1.223" evidence="6"/>
<evidence type="ECO:0000256" key="1">
    <source>
        <dbReference type="ARBA" id="ARBA00022490"/>
    </source>
</evidence>
<dbReference type="GO" id="GO:0016430">
    <property type="term" value="F:tRNA (adenine-N6)-methyltransferase activity"/>
    <property type="evidence" value="ECO:0007669"/>
    <property type="project" value="UniProtKB-UniRule"/>
</dbReference>
<comment type="function">
    <text evidence="6">Specifically methylates the adenine in position 37 of tRNA(1)(Val) (anticodon cmo5UAC).</text>
</comment>
<dbReference type="Proteomes" id="UP000033452">
    <property type="component" value="Unassembled WGS sequence"/>
</dbReference>
<comment type="catalytic activity">
    <reaction evidence="6">
        <text>adenosine(37) in tRNA1(Val) + S-adenosyl-L-methionine = N(6)-methyladenosine(37) in tRNA1(Val) + S-adenosyl-L-homocysteine + H(+)</text>
        <dbReference type="Rhea" id="RHEA:43160"/>
        <dbReference type="Rhea" id="RHEA-COMP:10369"/>
        <dbReference type="Rhea" id="RHEA-COMP:10370"/>
        <dbReference type="ChEBI" id="CHEBI:15378"/>
        <dbReference type="ChEBI" id="CHEBI:57856"/>
        <dbReference type="ChEBI" id="CHEBI:59789"/>
        <dbReference type="ChEBI" id="CHEBI:74411"/>
        <dbReference type="ChEBI" id="CHEBI:74449"/>
        <dbReference type="EC" id="2.1.1.223"/>
    </reaction>
</comment>
<dbReference type="AlphaFoldDB" id="A0A0F4R1G4"/>
<dbReference type="OrthoDB" id="5383291at2"/>